<evidence type="ECO:0000313" key="1">
    <source>
        <dbReference type="EMBL" id="KAA6384159.1"/>
    </source>
</evidence>
<sequence>MKRIRIIIKLRELDIKELREEFDPELLDEDGIFDPERYRQQQHQLRAQEIEERRRKQDEDRQARQAQLLDEFYNVEDTNIDILF</sequence>
<gene>
    <name evidence="1" type="ORF">EZS28_020311</name>
</gene>
<organism evidence="1 2">
    <name type="scientific">Streblomastix strix</name>
    <dbReference type="NCBI Taxonomy" id="222440"/>
    <lineage>
        <taxon>Eukaryota</taxon>
        <taxon>Metamonada</taxon>
        <taxon>Preaxostyla</taxon>
        <taxon>Oxymonadida</taxon>
        <taxon>Streblomastigidae</taxon>
        <taxon>Streblomastix</taxon>
    </lineage>
</organism>
<dbReference type="Proteomes" id="UP000324800">
    <property type="component" value="Unassembled WGS sequence"/>
</dbReference>
<dbReference type="EMBL" id="SNRW01005887">
    <property type="protein sequence ID" value="KAA6384159.1"/>
    <property type="molecule type" value="Genomic_DNA"/>
</dbReference>
<accession>A0A5J4VPC2</accession>
<comment type="caution">
    <text evidence="1">The sequence shown here is derived from an EMBL/GenBank/DDBJ whole genome shotgun (WGS) entry which is preliminary data.</text>
</comment>
<evidence type="ECO:0000313" key="2">
    <source>
        <dbReference type="Proteomes" id="UP000324800"/>
    </source>
</evidence>
<feature type="non-terminal residue" evidence="1">
    <location>
        <position position="84"/>
    </location>
</feature>
<dbReference type="AlphaFoldDB" id="A0A5J4VPC2"/>
<reference evidence="1 2" key="1">
    <citation type="submission" date="2019-03" db="EMBL/GenBank/DDBJ databases">
        <title>Single cell metagenomics reveals metabolic interactions within the superorganism composed of flagellate Streblomastix strix and complex community of Bacteroidetes bacteria on its surface.</title>
        <authorList>
            <person name="Treitli S.C."/>
            <person name="Kolisko M."/>
            <person name="Husnik F."/>
            <person name="Keeling P."/>
            <person name="Hampl V."/>
        </authorList>
    </citation>
    <scope>NUCLEOTIDE SEQUENCE [LARGE SCALE GENOMIC DNA]</scope>
    <source>
        <strain evidence="1">ST1C</strain>
    </source>
</reference>
<name>A0A5J4VPC2_9EUKA</name>
<protein>
    <submittedName>
        <fullName evidence="1">Uncharacterized protein</fullName>
    </submittedName>
</protein>
<proteinExistence type="predicted"/>